<dbReference type="EMBL" id="JACXVP010000010">
    <property type="protein sequence ID" value="KAG5581649.1"/>
    <property type="molecule type" value="Genomic_DNA"/>
</dbReference>
<evidence type="ECO:0000313" key="2">
    <source>
        <dbReference type="Proteomes" id="UP000824120"/>
    </source>
</evidence>
<dbReference type="AlphaFoldDB" id="A0A9J5X0E0"/>
<proteinExistence type="predicted"/>
<sequence>MTKQQSQQENFKRLERSKERRQWKVVQIIQVKIALLHSQRCHENCNDVDVVVFIDDVVFNSVGYDNLQMKCKLKIEKNSTLASIEYKVKQEYKEKRIQHHSMGKLKIFYADLISTKYKFSRILCLHLTTMLSIVSDSSIQSLFKLSFVIFNEF</sequence>
<accession>A0A9J5X0E0</accession>
<gene>
    <name evidence="1" type="ORF">H5410_052276</name>
</gene>
<keyword evidence="2" id="KW-1185">Reference proteome</keyword>
<protein>
    <submittedName>
        <fullName evidence="1">Uncharacterized protein</fullName>
    </submittedName>
</protein>
<organism evidence="1 2">
    <name type="scientific">Solanum commersonii</name>
    <name type="common">Commerson's wild potato</name>
    <name type="synonym">Commerson's nightshade</name>
    <dbReference type="NCBI Taxonomy" id="4109"/>
    <lineage>
        <taxon>Eukaryota</taxon>
        <taxon>Viridiplantae</taxon>
        <taxon>Streptophyta</taxon>
        <taxon>Embryophyta</taxon>
        <taxon>Tracheophyta</taxon>
        <taxon>Spermatophyta</taxon>
        <taxon>Magnoliopsida</taxon>
        <taxon>eudicotyledons</taxon>
        <taxon>Gunneridae</taxon>
        <taxon>Pentapetalae</taxon>
        <taxon>asterids</taxon>
        <taxon>lamiids</taxon>
        <taxon>Solanales</taxon>
        <taxon>Solanaceae</taxon>
        <taxon>Solanoideae</taxon>
        <taxon>Solaneae</taxon>
        <taxon>Solanum</taxon>
    </lineage>
</organism>
<evidence type="ECO:0000313" key="1">
    <source>
        <dbReference type="EMBL" id="KAG5581649.1"/>
    </source>
</evidence>
<comment type="caution">
    <text evidence="1">The sequence shown here is derived from an EMBL/GenBank/DDBJ whole genome shotgun (WGS) entry which is preliminary data.</text>
</comment>
<name>A0A9J5X0E0_SOLCO</name>
<reference evidence="1 2" key="1">
    <citation type="submission" date="2020-09" db="EMBL/GenBank/DDBJ databases">
        <title>De no assembly of potato wild relative species, Solanum commersonii.</title>
        <authorList>
            <person name="Cho K."/>
        </authorList>
    </citation>
    <scope>NUCLEOTIDE SEQUENCE [LARGE SCALE GENOMIC DNA]</scope>
    <source>
        <strain evidence="1">LZ3.2</strain>
        <tissue evidence="1">Leaf</tissue>
    </source>
</reference>
<dbReference type="Proteomes" id="UP000824120">
    <property type="component" value="Chromosome 10"/>
</dbReference>